<evidence type="ECO:0000256" key="2">
    <source>
        <dbReference type="SAM" id="SignalP"/>
    </source>
</evidence>
<dbReference type="InterPro" id="IPR013783">
    <property type="entry name" value="Ig-like_fold"/>
</dbReference>
<feature type="chain" id="PRO_5016619310" description="CBM6 domain-containing protein" evidence="2">
    <location>
        <begin position="24"/>
        <end position="1060"/>
    </location>
</feature>
<reference evidence="4 5" key="1">
    <citation type="submission" date="2018-06" db="EMBL/GenBank/DDBJ databases">
        <title>Chryseolinea flavus sp. nov., a member of the phylum Bacteroidetes isolated from soil.</title>
        <authorList>
            <person name="Li Y."/>
            <person name="Wang J."/>
        </authorList>
    </citation>
    <scope>NUCLEOTIDE SEQUENCE [LARGE SCALE GENOMIC DNA]</scope>
    <source>
        <strain evidence="4 5">SDU1-6</strain>
    </source>
</reference>
<dbReference type="SMART" id="SM00606">
    <property type="entry name" value="CBD_IV"/>
    <property type="match status" value="2"/>
</dbReference>
<dbReference type="Pfam" id="PF17957">
    <property type="entry name" value="Big_7"/>
    <property type="match status" value="1"/>
</dbReference>
<evidence type="ECO:0000313" key="5">
    <source>
        <dbReference type="Proteomes" id="UP000251889"/>
    </source>
</evidence>
<dbReference type="NCBIfam" id="TIGR04183">
    <property type="entry name" value="Por_Secre_tail"/>
    <property type="match status" value="1"/>
</dbReference>
<organism evidence="4 5">
    <name type="scientific">Pseudochryseolinea flava</name>
    <dbReference type="NCBI Taxonomy" id="2059302"/>
    <lineage>
        <taxon>Bacteria</taxon>
        <taxon>Pseudomonadati</taxon>
        <taxon>Bacteroidota</taxon>
        <taxon>Cytophagia</taxon>
        <taxon>Cytophagales</taxon>
        <taxon>Fulvivirgaceae</taxon>
        <taxon>Pseudochryseolinea</taxon>
    </lineage>
</organism>
<dbReference type="Gene3D" id="2.60.120.260">
    <property type="entry name" value="Galactose-binding domain-like"/>
    <property type="match status" value="2"/>
</dbReference>
<dbReference type="InterPro" id="IPR006584">
    <property type="entry name" value="Cellulose-bd_IV"/>
</dbReference>
<feature type="signal peptide" evidence="2">
    <location>
        <begin position="1"/>
        <end position="23"/>
    </location>
</feature>
<sequence>MITPRFYASLSLLALMFAVQVEAYCAEIISVAQTTSRAIRYEKIEFDITVASTYANPFDQNDIAVDLEFTDPDGITLVLPCFFVNGNTVQSVWRARFSAKKIGAYQVSAILKNAGVSTHSLTGPSFTVDNSAKPGFLRVHDHWTMAFDNGQPFRGVGENFGWEPTSTNGKHTYDYLLPHLKDHGVNFFRTWMCNWNFPLEWKTTNSPWYTSSPEYFNPSGIARMDEVVDMIDSLDLKMMLAFDYHGAFMTNTAWSLNNYNKVNGGPVNTPAEFFTAPAAKAMYKNRLRYIVARWGYSTGIAVWEFFNEIDNAMYNGEAIVIPHAAVTQWHAEMSTYLKSIDPFDHIVSTSISHRQITGLFAVPDIDINQQHVYKNTGGIPSMIMNNSGTKPFVVGEFAYEWDWNIDFQTIATAMDFDFKRGLWYGLFSSTSILPMSWWWEFFHDRGTDQYYQAVREISDHMIAAGKGSFTRMPVSSAGGSIEIFAMKCGSQYFVYAVNTSPSSVQNKTISFSVADDRSLQVIFFNPETMIYQPLDPVTTASKKVDIQKINFVGRESKIFLLSEPQDRTGFKLPYNNVPHSIPGIIQMENFDTGGEGISYHDLESVNNGGAYRTTEGVDIVSIAPNEYVVSNMVRGEWLDYTVDVTKRATYTMKIKASAIHAGKKMKVTLNGAVVFSEVLIPSTGSLDSWTTVTLPTPLLDQGIQQLRVWCEDSDLAIDAIGFVVDHVAPTLTMLTPTHNATVTLPDAVVFSAEAQDEDGTVIKVEFYNGTTKLGEDVEAPFNFSWSAPAGLHAVSVKAFDDHGLSVSHAVSVTVSPSTIQEPFLGTPIQLPGKVEAENIDKGASTIAFVDNTPGNIKEEYRTDTGADIEICNDVNGGYNLADIQAGEWVEYSVSVAETGRYDFSFRVATSMNNQRFRLLINNVSAGIINVPNTGAWQTWQNVVMNNVPLPAGDAVLRFAFDTEFFNLNYFTVEKSIVADVSGGIARHAIVYPNPSTQDFSLVSSVPIKKIAVTNMQGVTVLIDEKISEERRYGNSLASGLYVIVVEFINGSRQQVKLMKQ</sequence>
<dbReference type="PANTHER" id="PTHR40469">
    <property type="entry name" value="SECRETED GLYCOSYL HYDROLASE"/>
    <property type="match status" value="1"/>
</dbReference>
<dbReference type="InterPro" id="IPR026444">
    <property type="entry name" value="Secre_tail"/>
</dbReference>
<dbReference type="SUPFAM" id="SSF49785">
    <property type="entry name" value="Galactose-binding domain-like"/>
    <property type="match status" value="2"/>
</dbReference>
<dbReference type="OrthoDB" id="9800955at2"/>
<evidence type="ECO:0000313" key="4">
    <source>
        <dbReference type="EMBL" id="RAW00969.1"/>
    </source>
</evidence>
<dbReference type="InterPro" id="IPR005084">
    <property type="entry name" value="CBM6"/>
</dbReference>
<dbReference type="AlphaFoldDB" id="A0A364Y2P5"/>
<name>A0A364Y2P5_9BACT</name>
<evidence type="ECO:0000259" key="3">
    <source>
        <dbReference type="PROSITE" id="PS51175"/>
    </source>
</evidence>
<dbReference type="Pfam" id="PF16586">
    <property type="entry name" value="DUF5060"/>
    <property type="match status" value="1"/>
</dbReference>
<dbReference type="SUPFAM" id="SSF51445">
    <property type="entry name" value="(Trans)glycosidases"/>
    <property type="match status" value="1"/>
</dbReference>
<dbReference type="Gene3D" id="3.20.20.80">
    <property type="entry name" value="Glycosidases"/>
    <property type="match status" value="1"/>
</dbReference>
<dbReference type="PANTHER" id="PTHR40469:SF2">
    <property type="entry name" value="GALACTOSE-BINDING DOMAIN-LIKE SUPERFAMILY PROTEIN"/>
    <property type="match status" value="1"/>
</dbReference>
<dbReference type="Proteomes" id="UP000251889">
    <property type="component" value="Unassembled WGS sequence"/>
</dbReference>
<dbReference type="Pfam" id="PF03422">
    <property type="entry name" value="CBM_6"/>
    <property type="match status" value="2"/>
</dbReference>
<dbReference type="RefSeq" id="WP_112747125.1">
    <property type="nucleotide sequence ID" value="NZ_QMFY01000005.1"/>
</dbReference>
<protein>
    <recommendedName>
        <fullName evidence="3">CBM6 domain-containing protein</fullName>
    </recommendedName>
</protein>
<proteinExistence type="predicted"/>
<gene>
    <name evidence="4" type="ORF">DQQ10_12065</name>
</gene>
<keyword evidence="1 2" id="KW-0732">Signal</keyword>
<dbReference type="PROSITE" id="PS51175">
    <property type="entry name" value="CBM6"/>
    <property type="match status" value="2"/>
</dbReference>
<feature type="domain" description="CBM6" evidence="3">
    <location>
        <begin position="832"/>
        <end position="973"/>
    </location>
</feature>
<accession>A0A364Y2P5</accession>
<feature type="domain" description="CBM6" evidence="3">
    <location>
        <begin position="598"/>
        <end position="723"/>
    </location>
</feature>
<keyword evidence="5" id="KW-1185">Reference proteome</keyword>
<dbReference type="InterPro" id="IPR017853">
    <property type="entry name" value="GH"/>
</dbReference>
<dbReference type="InterPro" id="IPR032260">
    <property type="entry name" value="DUF5060"/>
</dbReference>
<dbReference type="EMBL" id="QMFY01000005">
    <property type="protein sequence ID" value="RAW00969.1"/>
    <property type="molecule type" value="Genomic_DNA"/>
</dbReference>
<dbReference type="InterPro" id="IPR008979">
    <property type="entry name" value="Galactose-bd-like_sf"/>
</dbReference>
<dbReference type="CDD" id="cd04080">
    <property type="entry name" value="CBM6_cellulase-like"/>
    <property type="match status" value="2"/>
</dbReference>
<dbReference type="Gene3D" id="2.60.40.10">
    <property type="entry name" value="Immunoglobulins"/>
    <property type="match status" value="2"/>
</dbReference>
<evidence type="ECO:0000256" key="1">
    <source>
        <dbReference type="ARBA" id="ARBA00022729"/>
    </source>
</evidence>
<comment type="caution">
    <text evidence="4">The sequence shown here is derived from an EMBL/GenBank/DDBJ whole genome shotgun (WGS) entry which is preliminary data.</text>
</comment>
<dbReference type="GO" id="GO:0030246">
    <property type="term" value="F:carbohydrate binding"/>
    <property type="evidence" value="ECO:0007669"/>
    <property type="project" value="InterPro"/>
</dbReference>